<gene>
    <name evidence="5" type="ORF">N1F79_18010</name>
</gene>
<dbReference type="EMBL" id="JAODOP010000004">
    <property type="protein sequence ID" value="MEF3835033.1"/>
    <property type="molecule type" value="Genomic_DNA"/>
</dbReference>
<proteinExistence type="inferred from homology"/>
<comment type="caution">
    <text evidence="5">The sequence shown here is derived from an EMBL/GenBank/DDBJ whole genome shotgun (WGS) entry which is preliminary data.</text>
</comment>
<dbReference type="RefSeq" id="WP_303307336.1">
    <property type="nucleotide sequence ID" value="NZ_JAODOP010000004.1"/>
</dbReference>
<keyword evidence="2 3" id="KW-0326">Glycosidase</keyword>
<feature type="domain" description="Glycoside hydrolase family 5" evidence="4">
    <location>
        <begin position="40"/>
        <end position="301"/>
    </location>
</feature>
<evidence type="ECO:0000259" key="4">
    <source>
        <dbReference type="Pfam" id="PF00150"/>
    </source>
</evidence>
<reference evidence="5 6" key="1">
    <citation type="submission" date="2022-09" db="EMBL/GenBank/DDBJ databases">
        <title>Genome sequencing of Flavivirga sp. MEBiC05379.</title>
        <authorList>
            <person name="Oh H.-M."/>
            <person name="Kwon K.K."/>
            <person name="Park M.J."/>
            <person name="Yang S.-H."/>
        </authorList>
    </citation>
    <scope>NUCLEOTIDE SEQUENCE [LARGE SCALE GENOMIC DNA]</scope>
    <source>
        <strain evidence="5 6">MEBiC05379</strain>
    </source>
</reference>
<dbReference type="InterPro" id="IPR017853">
    <property type="entry name" value="GH"/>
</dbReference>
<dbReference type="Proteomes" id="UP001337305">
    <property type="component" value="Unassembled WGS sequence"/>
</dbReference>
<evidence type="ECO:0000256" key="2">
    <source>
        <dbReference type="ARBA" id="ARBA00023295"/>
    </source>
</evidence>
<protein>
    <submittedName>
        <fullName evidence="5">Cellulase family glycosylhydrolase</fullName>
    </submittedName>
</protein>
<dbReference type="SUPFAM" id="SSF51445">
    <property type="entry name" value="(Trans)glycosidases"/>
    <property type="match status" value="1"/>
</dbReference>
<keyword evidence="1 3" id="KW-0378">Hydrolase</keyword>
<accession>A0ABU7XWY6</accession>
<evidence type="ECO:0000256" key="3">
    <source>
        <dbReference type="RuleBase" id="RU361153"/>
    </source>
</evidence>
<dbReference type="Gene3D" id="3.20.20.80">
    <property type="entry name" value="Glycosidases"/>
    <property type="match status" value="1"/>
</dbReference>
<organism evidence="5 6">
    <name type="scientific">Flavivirga spongiicola</name>
    <dbReference type="NCBI Taxonomy" id="421621"/>
    <lineage>
        <taxon>Bacteria</taxon>
        <taxon>Pseudomonadati</taxon>
        <taxon>Bacteroidota</taxon>
        <taxon>Flavobacteriia</taxon>
        <taxon>Flavobacteriales</taxon>
        <taxon>Flavobacteriaceae</taxon>
        <taxon>Flavivirga</taxon>
    </lineage>
</organism>
<evidence type="ECO:0000256" key="1">
    <source>
        <dbReference type="ARBA" id="ARBA00022801"/>
    </source>
</evidence>
<evidence type="ECO:0000313" key="6">
    <source>
        <dbReference type="Proteomes" id="UP001337305"/>
    </source>
</evidence>
<dbReference type="Pfam" id="PF00150">
    <property type="entry name" value="Cellulase"/>
    <property type="match status" value="1"/>
</dbReference>
<keyword evidence="6" id="KW-1185">Reference proteome</keyword>
<comment type="similarity">
    <text evidence="3">Belongs to the glycosyl hydrolase 5 (cellulase A) family.</text>
</comment>
<sequence length="511" mass="58642">MKKITFSLSVLIFFVNSCTSEKYISIASHPNTVISESIIGAGVQWSAYPHADSDNAEWGHLMTPKKWNKVFERLDYMKPNIIRVMDQASWRYFVGVEEEGTPIIDFNTQEVKSLYKVLDYCENNNITVVFGEWGAPGLWGVEGEIHKADDPRWINMITKYLKHLIIDKKYTCLKYYNLVNEPDGYWASTDGDWDQWKRGVLMLTESLKENGLWGKIQVAGPDTVQGYENPKSKYLNGEAWLYESTEQLNDILTCYDIHSYPSGKIVRSGEFSNLYRPLVKEADQFGFPFILGELGLKYKGDLGEKNKALGKADPYAGEDDSNMFVYDFFYGIDVVDALIQSLNVGIDGIIVWDLDDAMHTVGDKGEKTKLKRWGMWNILGTEICNNPDDENIRPWFYPWSLMSRYFPEGTKIIKTDEVKVEGLRIVTGLKDDHISIAIINNSTTNQKIEYVIEGSEKRMKFKKYIYSDMLRPVDENDFPVPVEEDIGFFITIPKKIEVPANSFVLLTSFNH</sequence>
<name>A0ABU7XWY6_9FLAO</name>
<dbReference type="InterPro" id="IPR001547">
    <property type="entry name" value="Glyco_hydro_5"/>
</dbReference>
<evidence type="ECO:0000313" key="5">
    <source>
        <dbReference type="EMBL" id="MEF3835033.1"/>
    </source>
</evidence>